<dbReference type="AlphaFoldDB" id="A0A6J4TPP2"/>
<feature type="compositionally biased region" description="Basic and acidic residues" evidence="1">
    <location>
        <begin position="1"/>
        <end position="25"/>
    </location>
</feature>
<evidence type="ECO:0000313" key="2">
    <source>
        <dbReference type="EMBL" id="CAA9528941.1"/>
    </source>
</evidence>
<protein>
    <submittedName>
        <fullName evidence="2">Uncharacterized protein</fullName>
    </submittedName>
</protein>
<feature type="region of interest" description="Disordered" evidence="1">
    <location>
        <begin position="1"/>
        <end position="204"/>
    </location>
</feature>
<feature type="compositionally biased region" description="Low complexity" evidence="1">
    <location>
        <begin position="108"/>
        <end position="126"/>
    </location>
</feature>
<feature type="non-terminal residue" evidence="2">
    <location>
        <position position="1"/>
    </location>
</feature>
<accession>A0A6J4TPP2</accession>
<organism evidence="2">
    <name type="scientific">uncultured Thermoleophilia bacterium</name>
    <dbReference type="NCBI Taxonomy" id="1497501"/>
    <lineage>
        <taxon>Bacteria</taxon>
        <taxon>Bacillati</taxon>
        <taxon>Actinomycetota</taxon>
        <taxon>Thermoleophilia</taxon>
        <taxon>environmental samples</taxon>
    </lineage>
</organism>
<feature type="non-terminal residue" evidence="2">
    <location>
        <position position="204"/>
    </location>
</feature>
<name>A0A6J4TPP2_9ACTN</name>
<feature type="compositionally biased region" description="Low complexity" evidence="1">
    <location>
        <begin position="181"/>
        <end position="190"/>
    </location>
</feature>
<sequence length="204" mass="21397">DRDPPTRTAAEHAGGRGHPLDDPGAPRRGGAPGSDVRAGGRAGRREPGDRVPALPLRPGPRRRGARDARAAGAASRGCPPIGPRRVPGGGAGARGGRPHDALEPPDAPAAGRVGRGPRVPRAGPPCARRPRPRRGRGHRAVRRRARGAAVGPRPGARRRRADRPDRLPRADRRRRRRCAPDARGAALRPPGRGRGRPGPGTEPV</sequence>
<feature type="compositionally biased region" description="Basic residues" evidence="1">
    <location>
        <begin position="128"/>
        <end position="146"/>
    </location>
</feature>
<gene>
    <name evidence="2" type="ORF">AVDCRST_MAG79-740</name>
</gene>
<feature type="compositionally biased region" description="Low complexity" evidence="1">
    <location>
        <begin position="70"/>
        <end position="86"/>
    </location>
</feature>
<dbReference type="EMBL" id="CADCWC010000144">
    <property type="protein sequence ID" value="CAA9528941.1"/>
    <property type="molecule type" value="Genomic_DNA"/>
</dbReference>
<proteinExistence type="predicted"/>
<evidence type="ECO:0000256" key="1">
    <source>
        <dbReference type="SAM" id="MobiDB-lite"/>
    </source>
</evidence>
<reference evidence="2" key="1">
    <citation type="submission" date="2020-02" db="EMBL/GenBank/DDBJ databases">
        <authorList>
            <person name="Meier V. D."/>
        </authorList>
    </citation>
    <scope>NUCLEOTIDE SEQUENCE</scope>
    <source>
        <strain evidence="2">AVDCRST_MAG79</strain>
    </source>
</reference>